<feature type="non-terminal residue" evidence="1">
    <location>
        <position position="1"/>
    </location>
</feature>
<proteinExistence type="predicted"/>
<accession>X1EG48</accession>
<name>X1EG48_9ZZZZ</name>
<dbReference type="EMBL" id="BART01033462">
    <property type="protein sequence ID" value="GAH07633.1"/>
    <property type="molecule type" value="Genomic_DNA"/>
</dbReference>
<reference evidence="1" key="1">
    <citation type="journal article" date="2014" name="Front. Microbiol.">
        <title>High frequency of phylogenetically diverse reductive dehalogenase-homologous genes in deep subseafloor sedimentary metagenomes.</title>
        <authorList>
            <person name="Kawai M."/>
            <person name="Futagami T."/>
            <person name="Toyoda A."/>
            <person name="Takaki Y."/>
            <person name="Nishi S."/>
            <person name="Hori S."/>
            <person name="Arai W."/>
            <person name="Tsubouchi T."/>
            <person name="Morono Y."/>
            <person name="Uchiyama I."/>
            <person name="Ito T."/>
            <person name="Fujiyama A."/>
            <person name="Inagaki F."/>
            <person name="Takami H."/>
        </authorList>
    </citation>
    <scope>NUCLEOTIDE SEQUENCE</scope>
    <source>
        <strain evidence="1">Expedition CK06-06</strain>
    </source>
</reference>
<comment type="caution">
    <text evidence="1">The sequence shown here is derived from an EMBL/GenBank/DDBJ whole genome shotgun (WGS) entry which is preliminary data.</text>
</comment>
<protein>
    <submittedName>
        <fullName evidence="1">Uncharacterized protein</fullName>
    </submittedName>
</protein>
<gene>
    <name evidence="1" type="ORF">S01H4_57495</name>
</gene>
<dbReference type="AlphaFoldDB" id="X1EG48"/>
<organism evidence="1">
    <name type="scientific">marine sediment metagenome</name>
    <dbReference type="NCBI Taxonomy" id="412755"/>
    <lineage>
        <taxon>unclassified sequences</taxon>
        <taxon>metagenomes</taxon>
        <taxon>ecological metagenomes</taxon>
    </lineage>
</organism>
<sequence length="32" mass="3767">QRRSFLALLSAAGDVRRYAKKSKIYLFLPRQN</sequence>
<evidence type="ECO:0000313" key="1">
    <source>
        <dbReference type="EMBL" id="GAH07633.1"/>
    </source>
</evidence>